<dbReference type="InterPro" id="IPR004843">
    <property type="entry name" value="Calcineurin-like_PHP"/>
</dbReference>
<evidence type="ECO:0000256" key="4">
    <source>
        <dbReference type="ARBA" id="ARBA00022556"/>
    </source>
</evidence>
<dbReference type="GO" id="GO:0016787">
    <property type="term" value="F:hydrolase activity"/>
    <property type="evidence" value="ECO:0007669"/>
    <property type="project" value="UniProtKB-KW"/>
</dbReference>
<protein>
    <recommendedName>
        <fullName evidence="10">UDP-2,3-diacylglucosamine hydrolase</fullName>
        <ecNumber evidence="10">3.6.1.54</ecNumber>
    </recommendedName>
    <alternativeName>
        <fullName evidence="10">UDP-2,3-diacylglucosamine diphosphatase</fullName>
    </alternativeName>
</protein>
<dbReference type="HAMAP" id="MF_00575">
    <property type="entry name" value="LpxH"/>
    <property type="match status" value="1"/>
</dbReference>
<evidence type="ECO:0000256" key="7">
    <source>
        <dbReference type="ARBA" id="ARBA00023098"/>
    </source>
</evidence>
<evidence type="ECO:0000256" key="3">
    <source>
        <dbReference type="ARBA" id="ARBA00022519"/>
    </source>
</evidence>
<reference evidence="12 13" key="1">
    <citation type="submission" date="2020-09" db="EMBL/GenBank/DDBJ databases">
        <authorList>
            <person name="Tanuku N.R.S."/>
        </authorList>
    </citation>
    <scope>NUCLEOTIDE SEQUENCE [LARGE SCALE GENOMIC DNA]</scope>
    <source>
        <strain evidence="12 13">AK62</strain>
    </source>
</reference>
<evidence type="ECO:0000256" key="5">
    <source>
        <dbReference type="ARBA" id="ARBA00022723"/>
    </source>
</evidence>
<feature type="binding site" evidence="10">
    <location>
        <position position="195"/>
    </location>
    <ligand>
        <name>substrate</name>
    </ligand>
</feature>
<dbReference type="RefSeq" id="WP_209287667.1">
    <property type="nucleotide sequence ID" value="NZ_JACVEW010000013.1"/>
</dbReference>
<name>A0ABS3ZBH0_9GAMM</name>
<dbReference type="CDD" id="cd07398">
    <property type="entry name" value="MPP_YbbF-LpxH"/>
    <property type="match status" value="1"/>
</dbReference>
<keyword evidence="3 10" id="KW-0997">Cell inner membrane</keyword>
<feature type="binding site" evidence="10">
    <location>
        <position position="10"/>
    </location>
    <ligand>
        <name>Mn(2+)</name>
        <dbReference type="ChEBI" id="CHEBI:29035"/>
        <label>1</label>
    </ligand>
</feature>
<dbReference type="InterPro" id="IPR043461">
    <property type="entry name" value="LpxH-like"/>
</dbReference>
<comment type="cofactor">
    <cofactor evidence="10">
        <name>Mn(2+)</name>
        <dbReference type="ChEBI" id="CHEBI:29035"/>
    </cofactor>
    <text evidence="10">Binds 2 Mn(2+) ions per subunit in a binuclear metal center.</text>
</comment>
<comment type="function">
    <text evidence="10">Hydrolyzes the pyrophosphate bond of UDP-2,3-diacylglucosamine to yield 2,3-diacylglucosamine 1-phosphate (lipid X) and UMP by catalyzing the attack of water at the alpha-P atom. Involved in the biosynthesis of lipid A, a phosphorylated glycolipid that anchors the lipopolysaccharide to the outer membrane of the cell.</text>
</comment>
<feature type="binding site" evidence="10">
    <location>
        <begin position="79"/>
        <end position="80"/>
    </location>
    <ligand>
        <name>substrate</name>
    </ligand>
</feature>
<feature type="binding site" evidence="10">
    <location>
        <position position="195"/>
    </location>
    <ligand>
        <name>Mn(2+)</name>
        <dbReference type="ChEBI" id="CHEBI:29035"/>
        <label>2</label>
    </ligand>
</feature>
<evidence type="ECO:0000256" key="1">
    <source>
        <dbReference type="ARBA" id="ARBA00022475"/>
    </source>
</evidence>
<evidence type="ECO:0000313" key="13">
    <source>
        <dbReference type="Proteomes" id="UP000810171"/>
    </source>
</evidence>
<keyword evidence="4 10" id="KW-0441">Lipid A biosynthesis</keyword>
<evidence type="ECO:0000313" key="12">
    <source>
        <dbReference type="EMBL" id="MBP0049055.1"/>
    </source>
</evidence>
<comment type="catalytic activity">
    <reaction evidence="10">
        <text>UDP-2-N,3-O-bis[(3R)-3-hydroxytetradecanoyl]-alpha-D-glucosamine + H2O = 2-N,3-O-bis[(3R)-3-hydroxytetradecanoyl]-alpha-D-glucosaminyl 1-phosphate + UMP + 2 H(+)</text>
        <dbReference type="Rhea" id="RHEA:25213"/>
        <dbReference type="ChEBI" id="CHEBI:15377"/>
        <dbReference type="ChEBI" id="CHEBI:15378"/>
        <dbReference type="ChEBI" id="CHEBI:57865"/>
        <dbReference type="ChEBI" id="CHEBI:57957"/>
        <dbReference type="ChEBI" id="CHEBI:78847"/>
        <dbReference type="EC" id="3.6.1.54"/>
    </reaction>
</comment>
<feature type="binding site" evidence="10">
    <location>
        <position position="167"/>
    </location>
    <ligand>
        <name>substrate</name>
    </ligand>
</feature>
<evidence type="ECO:0000256" key="10">
    <source>
        <dbReference type="HAMAP-Rule" id="MF_00575"/>
    </source>
</evidence>
<dbReference type="EMBL" id="JACVEW010000013">
    <property type="protein sequence ID" value="MBP0049055.1"/>
    <property type="molecule type" value="Genomic_DNA"/>
</dbReference>
<evidence type="ECO:0000256" key="8">
    <source>
        <dbReference type="ARBA" id="ARBA00023136"/>
    </source>
</evidence>
<evidence type="ECO:0000256" key="6">
    <source>
        <dbReference type="ARBA" id="ARBA00022801"/>
    </source>
</evidence>
<dbReference type="Pfam" id="PF00149">
    <property type="entry name" value="Metallophos"/>
    <property type="match status" value="1"/>
</dbReference>
<dbReference type="NCBIfam" id="TIGR01854">
    <property type="entry name" value="lipid_A_lpxH"/>
    <property type="match status" value="1"/>
</dbReference>
<dbReference type="SUPFAM" id="SSF56300">
    <property type="entry name" value="Metallo-dependent phosphatases"/>
    <property type="match status" value="1"/>
</dbReference>
<feature type="binding site" evidence="10">
    <location>
        <position position="8"/>
    </location>
    <ligand>
        <name>Mn(2+)</name>
        <dbReference type="ChEBI" id="CHEBI:29035"/>
        <label>1</label>
    </ligand>
</feature>
<feature type="domain" description="Calcineurin-like phosphoesterase" evidence="11">
    <location>
        <begin position="4"/>
        <end position="199"/>
    </location>
</feature>
<dbReference type="InterPro" id="IPR029052">
    <property type="entry name" value="Metallo-depent_PP-like"/>
</dbReference>
<keyword evidence="7 10" id="KW-0443">Lipid metabolism</keyword>
<keyword evidence="1 10" id="KW-1003">Cell membrane</keyword>
<keyword evidence="13" id="KW-1185">Reference proteome</keyword>
<comment type="subcellular location">
    <subcellularLocation>
        <location evidence="10">Cell inner membrane</location>
        <topology evidence="10">Peripheral membrane protein</topology>
        <orientation evidence="10">Cytoplasmic side</orientation>
    </subcellularLocation>
</comment>
<dbReference type="Gene3D" id="3.60.21.10">
    <property type="match status" value="1"/>
</dbReference>
<dbReference type="PANTHER" id="PTHR34990">
    <property type="entry name" value="UDP-2,3-DIACYLGLUCOSAMINE HYDROLASE-RELATED"/>
    <property type="match status" value="1"/>
</dbReference>
<keyword evidence="8 10" id="KW-0472">Membrane</keyword>
<dbReference type="InterPro" id="IPR010138">
    <property type="entry name" value="UDP-diacylglucosamine_Hdrlase"/>
</dbReference>
<dbReference type="PANTHER" id="PTHR34990:SF1">
    <property type="entry name" value="UDP-2,3-DIACYLGLUCOSAMINE HYDROLASE"/>
    <property type="match status" value="1"/>
</dbReference>
<comment type="pathway">
    <text evidence="10">Glycolipid biosynthesis; lipid IV(A) biosynthesis; lipid IV(A) from (3R)-3-hydroxytetradecanoyl-[acyl-carrier-protein] and UDP-N-acetyl-alpha-D-glucosamine: step 4/6.</text>
</comment>
<feature type="binding site" evidence="10">
    <location>
        <position position="41"/>
    </location>
    <ligand>
        <name>Mn(2+)</name>
        <dbReference type="ChEBI" id="CHEBI:29035"/>
        <label>2</label>
    </ligand>
</feature>
<dbReference type="NCBIfam" id="NF003743">
    <property type="entry name" value="PRK05340.1"/>
    <property type="match status" value="1"/>
</dbReference>
<comment type="caution">
    <text evidence="10">Lacks conserved residue(s) required for the propagation of feature annotation.</text>
</comment>
<keyword evidence="6 10" id="KW-0378">Hydrolase</keyword>
<organism evidence="12 13">
    <name type="scientific">Marinobacterium alkalitolerans</name>
    <dbReference type="NCBI Taxonomy" id="1542925"/>
    <lineage>
        <taxon>Bacteria</taxon>
        <taxon>Pseudomonadati</taxon>
        <taxon>Pseudomonadota</taxon>
        <taxon>Gammaproteobacteria</taxon>
        <taxon>Oceanospirillales</taxon>
        <taxon>Oceanospirillaceae</taxon>
        <taxon>Marinobacterium</taxon>
    </lineage>
</organism>
<comment type="similarity">
    <text evidence="10">Belongs to the LpxH family.</text>
</comment>
<gene>
    <name evidence="10" type="primary">lpxH</name>
    <name evidence="12" type="ORF">H9C73_09910</name>
</gene>
<feature type="binding site" evidence="10">
    <location>
        <position position="41"/>
    </location>
    <ligand>
        <name>Mn(2+)</name>
        <dbReference type="ChEBI" id="CHEBI:29035"/>
        <label>1</label>
    </ligand>
</feature>
<evidence type="ECO:0000256" key="2">
    <source>
        <dbReference type="ARBA" id="ARBA00022516"/>
    </source>
</evidence>
<evidence type="ECO:0000256" key="9">
    <source>
        <dbReference type="ARBA" id="ARBA00023211"/>
    </source>
</evidence>
<feature type="binding site" evidence="10">
    <location>
        <position position="160"/>
    </location>
    <ligand>
        <name>substrate</name>
    </ligand>
</feature>
<keyword evidence="2 10" id="KW-0444">Lipid biosynthesis</keyword>
<keyword evidence="9 10" id="KW-0464">Manganese</keyword>
<sequence>MLRYFVADLHLDDKRPDIIRAFVHFLQEKAATADELYLLGDIFEAWIGDDAPPPSLQSVYDTLHQLSSASVRLFFQHGNRDFLVGEAFMHQIGAELLPEVHALETPHGTTLLLHGDQLCQDDAAYQAFRQQVRNPQWQAAFLSKSVAERLDVARQLRAASREQGAQKAEYITDVTPSAVSDLMEQHQALLMIHGHTHRPRMHTNQSPQGGVRIVLGDWDASAWYLEQDEEGSRHFAFKLPDGNPQTAELQDFLAAAD</sequence>
<accession>A0ABS3ZBH0</accession>
<feature type="binding site" evidence="10">
    <location>
        <position position="114"/>
    </location>
    <ligand>
        <name>Mn(2+)</name>
        <dbReference type="ChEBI" id="CHEBI:29035"/>
        <label>2</label>
    </ligand>
</feature>
<proteinExistence type="inferred from homology"/>
<evidence type="ECO:0000259" key="11">
    <source>
        <dbReference type="Pfam" id="PF00149"/>
    </source>
</evidence>
<feature type="binding site" evidence="10">
    <location>
        <position position="197"/>
    </location>
    <ligand>
        <name>Mn(2+)</name>
        <dbReference type="ChEBI" id="CHEBI:29035"/>
        <label>1</label>
    </ligand>
</feature>
<dbReference type="EC" id="3.6.1.54" evidence="10"/>
<feature type="binding site" evidence="10">
    <location>
        <position position="79"/>
    </location>
    <ligand>
        <name>Mn(2+)</name>
        <dbReference type="ChEBI" id="CHEBI:29035"/>
        <label>2</label>
    </ligand>
</feature>
<feature type="binding site" evidence="10">
    <location>
        <position position="122"/>
    </location>
    <ligand>
        <name>substrate</name>
    </ligand>
</feature>
<comment type="caution">
    <text evidence="12">The sequence shown here is derived from an EMBL/GenBank/DDBJ whole genome shotgun (WGS) entry which is preliminary data.</text>
</comment>
<dbReference type="Proteomes" id="UP000810171">
    <property type="component" value="Unassembled WGS sequence"/>
</dbReference>
<keyword evidence="5 10" id="KW-0479">Metal-binding</keyword>